<sequence length="293" mass="32424">MDCFGPLGVQSGVPCAACEVRCAVCEARGRKTDAVDTRGVAMRLTSDVVAASPQFQNCVGLYELDLRGLGLEALDNLGLLQDRFGALDVSDNRIRELLPFPRMVKLEMLLAAKNRISHIRSGLLARLPNLRVLVLTQNLIESLYALTELHHCQRLRTLVLKENPVTAQKYYRPFLIYLLPSLQYLDFVRVTLAERQAAKSLFGGNQQSKQLWNDLKGAMPPEQIAALESIPYGQTSHASNTVIDNELTQAARRAIENATSIEQVNAIEAALLAQDRRAIELALKTHEGKAHAE</sequence>
<dbReference type="Gene3D" id="3.80.10.10">
    <property type="entry name" value="Ribonuclease Inhibitor"/>
    <property type="match status" value="1"/>
</dbReference>
<dbReference type="OrthoDB" id="433501at2759"/>
<dbReference type="SUPFAM" id="SSF52058">
    <property type="entry name" value="L domain-like"/>
    <property type="match status" value="1"/>
</dbReference>
<dbReference type="PANTHER" id="PTHR10552:SF6">
    <property type="entry name" value="U2 SMALL NUCLEAR RIBONUCLEOPROTEIN A"/>
    <property type="match status" value="1"/>
</dbReference>
<dbReference type="Pfam" id="PF14580">
    <property type="entry name" value="LRR_9"/>
    <property type="match status" value="1"/>
</dbReference>
<gene>
    <name evidence="6" type="ORF">FVE85_3248</name>
</gene>
<dbReference type="GO" id="GO:0030620">
    <property type="term" value="F:U2 snRNA binding"/>
    <property type="evidence" value="ECO:0007669"/>
    <property type="project" value="InterPro"/>
</dbReference>
<evidence type="ECO:0000313" key="7">
    <source>
        <dbReference type="Proteomes" id="UP000324585"/>
    </source>
</evidence>
<dbReference type="GO" id="GO:0000398">
    <property type="term" value="P:mRNA splicing, via spliceosome"/>
    <property type="evidence" value="ECO:0007669"/>
    <property type="project" value="InterPro"/>
</dbReference>
<evidence type="ECO:0000256" key="5">
    <source>
        <dbReference type="ARBA" id="ARBA00024196"/>
    </source>
</evidence>
<name>A0A5J4YX22_PORPP</name>
<dbReference type="OMA" id="PNYREYM"/>
<dbReference type="PROSITE" id="PS51450">
    <property type="entry name" value="LRR"/>
    <property type="match status" value="1"/>
</dbReference>
<comment type="similarity">
    <text evidence="5">Belongs to the U2 small nuclear ribonucleoprotein A family.</text>
</comment>
<comment type="subcellular location">
    <subcellularLocation>
        <location evidence="1">Nucleus</location>
    </subcellularLocation>
</comment>
<proteinExistence type="inferred from homology"/>
<dbReference type="EMBL" id="VRMN01000004">
    <property type="protein sequence ID" value="KAA8495007.1"/>
    <property type="molecule type" value="Genomic_DNA"/>
</dbReference>
<keyword evidence="2" id="KW-0433">Leucine-rich repeat</keyword>
<dbReference type="InterPro" id="IPR032675">
    <property type="entry name" value="LRR_dom_sf"/>
</dbReference>
<evidence type="ECO:0000256" key="1">
    <source>
        <dbReference type="ARBA" id="ARBA00004123"/>
    </source>
</evidence>
<dbReference type="InterPro" id="IPR044640">
    <property type="entry name" value="RU2A"/>
</dbReference>
<keyword evidence="4" id="KW-0539">Nucleus</keyword>
<dbReference type="PANTHER" id="PTHR10552">
    <property type="entry name" value="U2 SMALL NUCLEAR RIBONUCLEOPROTEIN A"/>
    <property type="match status" value="1"/>
</dbReference>
<dbReference type="Proteomes" id="UP000324585">
    <property type="component" value="Unassembled WGS sequence"/>
</dbReference>
<keyword evidence="7" id="KW-1185">Reference proteome</keyword>
<dbReference type="AlphaFoldDB" id="A0A5J4YX22"/>
<reference evidence="7" key="1">
    <citation type="journal article" date="2019" name="Nat. Commun.">
        <title>Expansion of phycobilisome linker gene families in mesophilic red algae.</title>
        <authorList>
            <person name="Lee J."/>
            <person name="Kim D."/>
            <person name="Bhattacharya D."/>
            <person name="Yoon H.S."/>
        </authorList>
    </citation>
    <scope>NUCLEOTIDE SEQUENCE [LARGE SCALE GENOMIC DNA]</scope>
    <source>
        <strain evidence="7">CCMP 1328</strain>
    </source>
</reference>
<accession>A0A5J4YX22</accession>
<evidence type="ECO:0000256" key="3">
    <source>
        <dbReference type="ARBA" id="ARBA00022737"/>
    </source>
</evidence>
<evidence type="ECO:0000256" key="2">
    <source>
        <dbReference type="ARBA" id="ARBA00022614"/>
    </source>
</evidence>
<keyword evidence="6" id="KW-0687">Ribonucleoprotein</keyword>
<evidence type="ECO:0000313" key="6">
    <source>
        <dbReference type="EMBL" id="KAA8495007.1"/>
    </source>
</evidence>
<organism evidence="6 7">
    <name type="scientific">Porphyridium purpureum</name>
    <name type="common">Red alga</name>
    <name type="synonym">Porphyridium cruentum</name>
    <dbReference type="NCBI Taxonomy" id="35688"/>
    <lineage>
        <taxon>Eukaryota</taxon>
        <taxon>Rhodophyta</taxon>
        <taxon>Bangiophyceae</taxon>
        <taxon>Porphyridiales</taxon>
        <taxon>Porphyridiaceae</taxon>
        <taxon>Porphyridium</taxon>
    </lineage>
</organism>
<comment type="caution">
    <text evidence="6">The sequence shown here is derived from an EMBL/GenBank/DDBJ whole genome shotgun (WGS) entry which is preliminary data.</text>
</comment>
<protein>
    <submittedName>
        <fullName evidence="6">Putative U2 small nuclear ribonucleoprotein A</fullName>
    </submittedName>
</protein>
<dbReference type="GO" id="GO:1990904">
    <property type="term" value="C:ribonucleoprotein complex"/>
    <property type="evidence" value="ECO:0007669"/>
    <property type="project" value="UniProtKB-KW"/>
</dbReference>
<keyword evidence="3" id="KW-0677">Repeat</keyword>
<evidence type="ECO:0000256" key="4">
    <source>
        <dbReference type="ARBA" id="ARBA00023242"/>
    </source>
</evidence>
<dbReference type="InterPro" id="IPR001611">
    <property type="entry name" value="Leu-rich_rpt"/>
</dbReference>
<dbReference type="GO" id="GO:0005634">
    <property type="term" value="C:nucleus"/>
    <property type="evidence" value="ECO:0007669"/>
    <property type="project" value="UniProtKB-SubCell"/>
</dbReference>